<evidence type="ECO:0000313" key="2">
    <source>
        <dbReference type="Proteomes" id="UP001205311"/>
    </source>
</evidence>
<dbReference type="EMBL" id="JAMTCP010000035">
    <property type="protein sequence ID" value="MCP2261069.1"/>
    <property type="molecule type" value="Genomic_DNA"/>
</dbReference>
<accession>A0ABT1HZZ0</accession>
<gene>
    <name evidence="1" type="ORF">LX15_004789</name>
</gene>
<protein>
    <submittedName>
        <fullName evidence="1">Uncharacterized protein</fullName>
    </submittedName>
</protein>
<comment type="caution">
    <text evidence="1">The sequence shown here is derived from an EMBL/GenBank/DDBJ whole genome shotgun (WGS) entry which is preliminary data.</text>
</comment>
<dbReference type="Proteomes" id="UP001205311">
    <property type="component" value="Unassembled WGS sequence"/>
</dbReference>
<evidence type="ECO:0000313" key="1">
    <source>
        <dbReference type="EMBL" id="MCP2261069.1"/>
    </source>
</evidence>
<dbReference type="RefSeq" id="WP_253671908.1">
    <property type="nucleotide sequence ID" value="NZ_JAMTCP010000035.1"/>
</dbReference>
<organism evidence="1 2">
    <name type="scientific">Streptoalloteichus tenebrarius (strain ATCC 17920 / DSM 40477 / JCM 4838 / CBS 697.72 / NBRC 16177 / NCIMB 11028 / NRRL B-12390 / A12253. 1 / ISP 5477)</name>
    <name type="common">Streptomyces tenebrarius</name>
    <dbReference type="NCBI Taxonomy" id="1933"/>
    <lineage>
        <taxon>Bacteria</taxon>
        <taxon>Bacillati</taxon>
        <taxon>Actinomycetota</taxon>
        <taxon>Actinomycetes</taxon>
        <taxon>Pseudonocardiales</taxon>
        <taxon>Pseudonocardiaceae</taxon>
        <taxon>Streptoalloteichus</taxon>
    </lineage>
</organism>
<sequence>MTTTDVSARGRANRRRGADAERAVAAWLRGHGWPHAERAVRTGYRTATRTSADPGDITGTPGIVWQIKDVARPDAARWLDETRQQRDAAGADHGILVIRRRGTTDVGRWWTLLTTSDLLRLVHATRPGLLSAPVMMELGDVAALLHAAGYGTTPEAMAG</sequence>
<proteinExistence type="predicted"/>
<name>A0ABT1HZZ0_STRSD</name>
<keyword evidence="2" id="KW-1185">Reference proteome</keyword>
<reference evidence="1 2" key="1">
    <citation type="submission" date="2022-06" db="EMBL/GenBank/DDBJ databases">
        <title>Genomic Encyclopedia of Archaeal and Bacterial Type Strains, Phase II (KMG-II): from individual species to whole genera.</title>
        <authorList>
            <person name="Goeker M."/>
        </authorList>
    </citation>
    <scope>NUCLEOTIDE SEQUENCE [LARGE SCALE GENOMIC DNA]</scope>
    <source>
        <strain evidence="1 2">DSM 40477</strain>
    </source>
</reference>